<feature type="transmembrane region" description="Helical" evidence="7">
    <location>
        <begin position="61"/>
        <end position="87"/>
    </location>
</feature>
<feature type="transmembrane region" description="Helical" evidence="7">
    <location>
        <begin position="187"/>
        <end position="206"/>
    </location>
</feature>
<feature type="transmembrane region" description="Helical" evidence="7">
    <location>
        <begin position="357"/>
        <end position="379"/>
    </location>
</feature>
<evidence type="ECO:0000313" key="9">
    <source>
        <dbReference type="EMBL" id="KAE8251509.1"/>
    </source>
</evidence>
<keyword evidence="10" id="KW-1185">Reference proteome</keyword>
<feature type="compositionally biased region" description="Acidic residues" evidence="6">
    <location>
        <begin position="597"/>
        <end position="613"/>
    </location>
</feature>
<organism evidence="9 10">
    <name type="scientific">Tilletia controversa</name>
    <name type="common">dwarf bunt fungus</name>
    <dbReference type="NCBI Taxonomy" id="13291"/>
    <lineage>
        <taxon>Eukaryota</taxon>
        <taxon>Fungi</taxon>
        <taxon>Dikarya</taxon>
        <taxon>Basidiomycota</taxon>
        <taxon>Ustilaginomycotina</taxon>
        <taxon>Exobasidiomycetes</taxon>
        <taxon>Tilletiales</taxon>
        <taxon>Tilletiaceae</taxon>
        <taxon>Tilletia</taxon>
    </lineage>
</organism>
<comment type="caution">
    <text evidence="9">The sequence shown here is derived from an EMBL/GenBank/DDBJ whole genome shotgun (WGS) entry which is preliminary data.</text>
</comment>
<dbReference type="Gene3D" id="1.20.1250.20">
    <property type="entry name" value="MFS general substrate transporter like domains"/>
    <property type="match status" value="1"/>
</dbReference>
<feature type="transmembrane region" description="Helical" evidence="7">
    <location>
        <begin position="422"/>
        <end position="443"/>
    </location>
</feature>
<feature type="region of interest" description="Disordered" evidence="6">
    <location>
        <begin position="1"/>
        <end position="51"/>
    </location>
</feature>
<dbReference type="EMBL" id="LWDE02000212">
    <property type="protein sequence ID" value="KAE8251509.1"/>
    <property type="molecule type" value="Genomic_DNA"/>
</dbReference>
<evidence type="ECO:0000256" key="4">
    <source>
        <dbReference type="ARBA" id="ARBA00022989"/>
    </source>
</evidence>
<accession>A0A8X7MVH2</accession>
<dbReference type="InterPro" id="IPR011701">
    <property type="entry name" value="MFS"/>
</dbReference>
<feature type="region of interest" description="Disordered" evidence="6">
    <location>
        <begin position="589"/>
        <end position="613"/>
    </location>
</feature>
<reference evidence="9" key="1">
    <citation type="submission" date="2016-04" db="EMBL/GenBank/DDBJ databases">
        <authorList>
            <person name="Nguyen H.D."/>
            <person name="Samba Siva P."/>
            <person name="Cullis J."/>
            <person name="Levesque C.A."/>
            <person name="Hambleton S."/>
        </authorList>
    </citation>
    <scope>NUCLEOTIDE SEQUENCE</scope>
    <source>
        <strain evidence="9">DAOMC 236426</strain>
    </source>
</reference>
<evidence type="ECO:0000256" key="1">
    <source>
        <dbReference type="ARBA" id="ARBA00004127"/>
    </source>
</evidence>
<feature type="transmembrane region" description="Helical" evidence="7">
    <location>
        <begin position="315"/>
        <end position="336"/>
    </location>
</feature>
<keyword evidence="5 7" id="KW-0472">Membrane</keyword>
<feature type="domain" description="Major facilitator superfamily (MFS) profile" evidence="8">
    <location>
        <begin position="65"/>
        <end position="582"/>
    </location>
</feature>
<dbReference type="GO" id="GO:0005886">
    <property type="term" value="C:plasma membrane"/>
    <property type="evidence" value="ECO:0007669"/>
    <property type="project" value="TreeGrafter"/>
</dbReference>
<evidence type="ECO:0000313" key="10">
    <source>
        <dbReference type="Proteomes" id="UP000077684"/>
    </source>
</evidence>
<evidence type="ECO:0000256" key="3">
    <source>
        <dbReference type="ARBA" id="ARBA00022692"/>
    </source>
</evidence>
<keyword evidence="4 7" id="KW-1133">Transmembrane helix</keyword>
<protein>
    <recommendedName>
        <fullName evidence="8">Major facilitator superfamily (MFS) profile domain-containing protein</fullName>
    </recommendedName>
</protein>
<keyword evidence="2" id="KW-0813">Transport</keyword>
<feature type="transmembrane region" description="Helical" evidence="7">
    <location>
        <begin position="562"/>
        <end position="580"/>
    </location>
</feature>
<evidence type="ECO:0000256" key="6">
    <source>
        <dbReference type="SAM" id="MobiDB-lite"/>
    </source>
</evidence>
<dbReference type="GO" id="GO:0012505">
    <property type="term" value="C:endomembrane system"/>
    <property type="evidence" value="ECO:0007669"/>
    <property type="project" value="UniProtKB-SubCell"/>
</dbReference>
<dbReference type="PANTHER" id="PTHR23501:SF191">
    <property type="entry name" value="VACUOLAR BASIC AMINO ACID TRANSPORTER 4"/>
    <property type="match status" value="1"/>
</dbReference>
<dbReference type="InterPro" id="IPR020846">
    <property type="entry name" value="MFS_dom"/>
</dbReference>
<gene>
    <name evidence="9" type="ORF">A4X06_0g2649</name>
</gene>
<dbReference type="PROSITE" id="PS50850">
    <property type="entry name" value="MFS"/>
    <property type="match status" value="1"/>
</dbReference>
<dbReference type="PANTHER" id="PTHR23501">
    <property type="entry name" value="MAJOR FACILITATOR SUPERFAMILY"/>
    <property type="match status" value="1"/>
</dbReference>
<sequence length="613" mass="64904">MATDERTPLLKKNGQGLQVASNNNGTSDSPASASGSGSRSPSEGRGGGGGGHVTEMPPISYLVPILGSLWIPVFIASLDGTIVATLVNSISSTFGHSEQSAWLGTSYLLSFAAFSPLYARLCDIIGRKTSILIALTFFTFGTLLCGIAGSMNALLVGRAVAGIGGGGIPTIVSVVMSDLVPLKNRGLLQGITNCVFGVAAGLGGPLGGWMNDTTGWRVAFLVQIPLLALAYICIIKFVPGAPRKTPEQLAPSVAQADGQNFARQRGFVASTRRIFRFVVDMDIPGNIALIVSIVSILTGVSLMSANDLALSDPKVIALLSVGCVSIVSFVMIEWSCSRRESLGAKPVLPLRLLTSRTGAGVAGSNFFLSIFSFSILYQFPLIFQTVLLQSASVAGLHLIPNSIALSVGSVVAGWYMRKTGRLYWFNLCNAVLMTVASVCISNLDQSSPTWWTYVAIVPSGFGLAAVLTCTLIAAMNDVEYKDTAVMTGMTYLFRSNAQVLGVALSGVLLQTILKEQLRQRITGPDAESIISQIRHQASIVPTLPPETRQAAVESYRVALRTVFHATTAVGVLVILFCAMIRNVELPDYEKAKGDAGGGEEEEGVLEEEERARD</sequence>
<dbReference type="SUPFAM" id="SSF103473">
    <property type="entry name" value="MFS general substrate transporter"/>
    <property type="match status" value="1"/>
</dbReference>
<dbReference type="Pfam" id="PF07690">
    <property type="entry name" value="MFS_1"/>
    <property type="match status" value="1"/>
</dbReference>
<evidence type="ECO:0000256" key="2">
    <source>
        <dbReference type="ARBA" id="ARBA00022448"/>
    </source>
</evidence>
<keyword evidence="3 7" id="KW-0812">Transmembrane</keyword>
<feature type="transmembrane region" description="Helical" evidence="7">
    <location>
        <begin position="449"/>
        <end position="474"/>
    </location>
</feature>
<feature type="compositionally biased region" description="Polar residues" evidence="6">
    <location>
        <begin position="15"/>
        <end position="24"/>
    </location>
</feature>
<evidence type="ECO:0000256" key="7">
    <source>
        <dbReference type="SAM" id="Phobius"/>
    </source>
</evidence>
<dbReference type="AlphaFoldDB" id="A0A8X7MVH2"/>
<dbReference type="InterPro" id="IPR036259">
    <property type="entry name" value="MFS_trans_sf"/>
</dbReference>
<feature type="transmembrane region" description="Helical" evidence="7">
    <location>
        <begin position="131"/>
        <end position="149"/>
    </location>
</feature>
<comment type="subcellular location">
    <subcellularLocation>
        <location evidence="1">Endomembrane system</location>
        <topology evidence="1">Multi-pass membrane protein</topology>
    </subcellularLocation>
</comment>
<feature type="transmembrane region" description="Helical" evidence="7">
    <location>
        <begin position="155"/>
        <end position="175"/>
    </location>
</feature>
<feature type="transmembrane region" description="Helical" evidence="7">
    <location>
        <begin position="99"/>
        <end position="119"/>
    </location>
</feature>
<evidence type="ECO:0000256" key="5">
    <source>
        <dbReference type="ARBA" id="ARBA00023136"/>
    </source>
</evidence>
<dbReference type="GO" id="GO:0015174">
    <property type="term" value="F:basic amino acid transmembrane transporter activity"/>
    <property type="evidence" value="ECO:0007669"/>
    <property type="project" value="TreeGrafter"/>
</dbReference>
<feature type="transmembrane region" description="Helical" evidence="7">
    <location>
        <begin position="218"/>
        <end position="238"/>
    </location>
</feature>
<reference evidence="9" key="2">
    <citation type="journal article" date="2019" name="IMA Fungus">
        <title>Genome sequencing and comparison of five Tilletia species to identify candidate genes for the detection of regulated species infecting wheat.</title>
        <authorList>
            <person name="Nguyen H.D.T."/>
            <person name="Sultana T."/>
            <person name="Kesanakurti P."/>
            <person name="Hambleton S."/>
        </authorList>
    </citation>
    <scope>NUCLEOTIDE SEQUENCE</scope>
    <source>
        <strain evidence="9">DAOMC 236426</strain>
    </source>
</reference>
<dbReference type="Proteomes" id="UP000077684">
    <property type="component" value="Unassembled WGS sequence"/>
</dbReference>
<proteinExistence type="predicted"/>
<feature type="transmembrane region" description="Helical" evidence="7">
    <location>
        <begin position="495"/>
        <end position="513"/>
    </location>
</feature>
<feature type="transmembrane region" description="Helical" evidence="7">
    <location>
        <begin position="283"/>
        <end position="303"/>
    </location>
</feature>
<dbReference type="GO" id="GO:0000329">
    <property type="term" value="C:fungal-type vacuole membrane"/>
    <property type="evidence" value="ECO:0007669"/>
    <property type="project" value="TreeGrafter"/>
</dbReference>
<name>A0A8X7MVH2_9BASI</name>
<feature type="transmembrane region" description="Helical" evidence="7">
    <location>
        <begin position="391"/>
        <end position="415"/>
    </location>
</feature>
<evidence type="ECO:0000259" key="8">
    <source>
        <dbReference type="PROSITE" id="PS50850"/>
    </source>
</evidence>
<feature type="compositionally biased region" description="Low complexity" evidence="6">
    <location>
        <begin position="25"/>
        <end position="43"/>
    </location>
</feature>